<dbReference type="GO" id="GO:0005634">
    <property type="term" value="C:nucleus"/>
    <property type="evidence" value="ECO:0007669"/>
    <property type="project" value="TreeGrafter"/>
</dbReference>
<feature type="domain" description="BZIP" evidence="5">
    <location>
        <begin position="403"/>
        <end position="466"/>
    </location>
</feature>
<dbReference type="PROSITE" id="PS50217">
    <property type="entry name" value="BZIP"/>
    <property type="match status" value="1"/>
</dbReference>
<organism evidence="6">
    <name type="scientific">Compsopogon caeruleus</name>
    <dbReference type="NCBI Taxonomy" id="31354"/>
    <lineage>
        <taxon>Eukaryota</taxon>
        <taxon>Rhodophyta</taxon>
        <taxon>Compsopogonophyceae</taxon>
        <taxon>Compsopogonales</taxon>
        <taxon>Compsopogonaceae</taxon>
        <taxon>Compsopogon</taxon>
    </lineage>
</organism>
<dbReference type="InterPro" id="IPR029071">
    <property type="entry name" value="Ubiquitin-like_domsf"/>
</dbReference>
<dbReference type="GO" id="GO:0000978">
    <property type="term" value="F:RNA polymerase II cis-regulatory region sequence-specific DNA binding"/>
    <property type="evidence" value="ECO:0007669"/>
    <property type="project" value="TreeGrafter"/>
</dbReference>
<evidence type="ECO:0000256" key="2">
    <source>
        <dbReference type="ARBA" id="ARBA00023125"/>
    </source>
</evidence>
<dbReference type="PANTHER" id="PTHR23351:SF24">
    <property type="entry name" value="ACTIVATING TRANSCRIPTION FACTOR 3-RELATED"/>
    <property type="match status" value="1"/>
</dbReference>
<sequence>MNHDGVDIHCGAPVELNLNLEIDPVKMRGRLAGGGMFLSPLPSVQNGDGSTFPMVLRMPDGNDRQLDIPHTATVGDVKHRLRTDMGIPWDMDLSFPSHEDGSAALDDNALLSRYHIPEAYQIGGALLWTIDDAQLPPYARAEAVRVANEVVKNVSIGVRDSEELACRALQGTDDQQQTLEKVNGPREFVAPDEEQYSPNSLDMVPGVKKSDPFHHGSNVVDPTHVVQLLSDKLPCLFTPAARDEFSNAWTLGTPTLPPSSARQRGTLTHPEEVAVPQSSNANWIDDLCSIWSDPRMSVPEPRNPGNGFLDALEDGNVDCNHTAKGTSSVEEEDKGHYVDSNDEEIDDCDDDPLEEMNAALGVSLPTASVAQAPQALEDQVAKATGRSPRKRGRKRKFPHLTEEERRTMRRDRNRESARRSRDRKRNIQKQYESKITAVRKENDSLEGQVSALSNRLEFLKQILTVHVRSRSAESR</sequence>
<dbReference type="InterPro" id="IPR004827">
    <property type="entry name" value="bZIP"/>
</dbReference>
<dbReference type="PROSITE" id="PS00036">
    <property type="entry name" value="BZIP_BASIC"/>
    <property type="match status" value="1"/>
</dbReference>
<name>A0A7S1T822_9RHOD</name>
<feature type="region of interest" description="Disordered" evidence="4">
    <location>
        <begin position="322"/>
        <end position="344"/>
    </location>
</feature>
<evidence type="ECO:0000256" key="4">
    <source>
        <dbReference type="SAM" id="MobiDB-lite"/>
    </source>
</evidence>
<evidence type="ECO:0000256" key="3">
    <source>
        <dbReference type="ARBA" id="ARBA00023163"/>
    </source>
</evidence>
<dbReference type="Gene3D" id="1.20.5.170">
    <property type="match status" value="1"/>
</dbReference>
<dbReference type="SUPFAM" id="SSF57959">
    <property type="entry name" value="Leucine zipper domain"/>
    <property type="match status" value="1"/>
</dbReference>
<dbReference type="GO" id="GO:0000981">
    <property type="term" value="F:DNA-binding transcription factor activity, RNA polymerase II-specific"/>
    <property type="evidence" value="ECO:0007669"/>
    <property type="project" value="TreeGrafter"/>
</dbReference>
<feature type="compositionally biased region" description="Basic and acidic residues" evidence="4">
    <location>
        <begin position="399"/>
        <end position="419"/>
    </location>
</feature>
<dbReference type="SUPFAM" id="SSF54236">
    <property type="entry name" value="Ubiquitin-like"/>
    <property type="match status" value="1"/>
</dbReference>
<dbReference type="Pfam" id="PF07716">
    <property type="entry name" value="bZIP_2"/>
    <property type="match status" value="1"/>
</dbReference>
<dbReference type="PANTHER" id="PTHR23351">
    <property type="entry name" value="FOS TRANSCRIPTION FACTOR-RELATED"/>
    <property type="match status" value="1"/>
</dbReference>
<dbReference type="SMART" id="SM00338">
    <property type="entry name" value="BRLZ"/>
    <property type="match status" value="1"/>
</dbReference>
<dbReference type="AlphaFoldDB" id="A0A7S1T822"/>
<feature type="region of interest" description="Disordered" evidence="4">
    <location>
        <begin position="378"/>
        <end position="435"/>
    </location>
</feature>
<protein>
    <recommendedName>
        <fullName evidence="5">BZIP domain-containing protein</fullName>
    </recommendedName>
</protein>
<evidence type="ECO:0000259" key="5">
    <source>
        <dbReference type="PROSITE" id="PS50217"/>
    </source>
</evidence>
<dbReference type="CDD" id="cd17039">
    <property type="entry name" value="Ubl_ubiquitin_like"/>
    <property type="match status" value="1"/>
</dbReference>
<reference evidence="6" key="1">
    <citation type="submission" date="2021-01" db="EMBL/GenBank/DDBJ databases">
        <authorList>
            <person name="Corre E."/>
            <person name="Pelletier E."/>
            <person name="Niang G."/>
            <person name="Scheremetjew M."/>
            <person name="Finn R."/>
            <person name="Kale V."/>
            <person name="Holt S."/>
            <person name="Cochrane G."/>
            <person name="Meng A."/>
            <person name="Brown T."/>
            <person name="Cohen L."/>
        </authorList>
    </citation>
    <scope>NUCLEOTIDE SEQUENCE</scope>
    <source>
        <strain evidence="6">SAG 36.94</strain>
    </source>
</reference>
<keyword evidence="1" id="KW-0805">Transcription regulation</keyword>
<dbReference type="InterPro" id="IPR046347">
    <property type="entry name" value="bZIP_sf"/>
</dbReference>
<feature type="compositionally biased region" description="Basic residues" evidence="4">
    <location>
        <begin position="387"/>
        <end position="398"/>
    </location>
</feature>
<dbReference type="CDD" id="cd14686">
    <property type="entry name" value="bZIP"/>
    <property type="match status" value="1"/>
</dbReference>
<evidence type="ECO:0000313" key="6">
    <source>
        <dbReference type="EMBL" id="CAD9227381.1"/>
    </source>
</evidence>
<dbReference type="InterPro" id="IPR000837">
    <property type="entry name" value="AP-1"/>
</dbReference>
<keyword evidence="3" id="KW-0804">Transcription</keyword>
<accession>A0A7S1T822</accession>
<dbReference type="EMBL" id="HBGH01002958">
    <property type="protein sequence ID" value="CAD9227381.1"/>
    <property type="molecule type" value="Transcribed_RNA"/>
</dbReference>
<keyword evidence="2" id="KW-0238">DNA-binding</keyword>
<evidence type="ECO:0000256" key="1">
    <source>
        <dbReference type="ARBA" id="ARBA00023015"/>
    </source>
</evidence>
<proteinExistence type="predicted"/>
<gene>
    <name evidence="6" type="ORF">CCAE0312_LOCUS1596</name>
</gene>